<feature type="region of interest" description="Disordered" evidence="1">
    <location>
        <begin position="48"/>
        <end position="77"/>
    </location>
</feature>
<sequence length="316" mass="34825">MSKAETWDRAICYSSFGALFPYRQDQTDVTCTLCLATLVTPRVVSAAQGKPGGGPWKRESFGLGHPPKGLTRERERERERERSKTWLPCLLPYLLLHALTRGMIDLLVPGWSAVPLVLSDSRQCLVAVYALYRGYTSSSWVHHFPKLDDALHCPTLEIAILVPACPWVARLLVFFPTLATGAPITPVSATMCVILGPWSCSIPRRCVLFSGVTFGCPMSRGQPGSIFGLCASHECEHCPSRMSQARHSSPIAQCLNNASLPTATAQLNAITTPHQRKMKYMEKLAKNYLSRPGSCHVLFPLPSKIVHIQIPCTSQP</sequence>
<name>W7EN94_BIPV3</name>
<organism evidence="2 3">
    <name type="scientific">Bipolaris victoriae (strain FI3)</name>
    <name type="common">Victoria blight of oats agent</name>
    <name type="synonym">Cochliobolus victoriae</name>
    <dbReference type="NCBI Taxonomy" id="930091"/>
    <lineage>
        <taxon>Eukaryota</taxon>
        <taxon>Fungi</taxon>
        <taxon>Dikarya</taxon>
        <taxon>Ascomycota</taxon>
        <taxon>Pezizomycotina</taxon>
        <taxon>Dothideomycetes</taxon>
        <taxon>Pleosporomycetidae</taxon>
        <taxon>Pleosporales</taxon>
        <taxon>Pleosporineae</taxon>
        <taxon>Pleosporaceae</taxon>
        <taxon>Bipolaris</taxon>
    </lineage>
</organism>
<dbReference type="HOGENOM" id="CLU_879948_0_0_1"/>
<accession>W7EN94</accession>
<gene>
    <name evidence="2" type="ORF">COCVIDRAFT_13871</name>
</gene>
<proteinExistence type="predicted"/>
<protein>
    <submittedName>
        <fullName evidence="2">Uncharacterized protein</fullName>
    </submittedName>
</protein>
<evidence type="ECO:0000256" key="1">
    <source>
        <dbReference type="SAM" id="MobiDB-lite"/>
    </source>
</evidence>
<evidence type="ECO:0000313" key="3">
    <source>
        <dbReference type="Proteomes" id="UP000054337"/>
    </source>
</evidence>
<dbReference type="RefSeq" id="XP_014559013.1">
    <property type="nucleotide sequence ID" value="XM_014703527.1"/>
</dbReference>
<dbReference type="GeneID" id="26251400"/>
<dbReference type="AlphaFoldDB" id="W7EN94"/>
<dbReference type="Proteomes" id="UP000054337">
    <property type="component" value="Unassembled WGS sequence"/>
</dbReference>
<dbReference type="EMBL" id="KI968712">
    <property type="protein sequence ID" value="EUN29446.1"/>
    <property type="molecule type" value="Genomic_DNA"/>
</dbReference>
<reference evidence="2 3" key="1">
    <citation type="journal article" date="2013" name="PLoS Genet.">
        <title>Comparative genome structure, secondary metabolite, and effector coding capacity across Cochliobolus pathogens.</title>
        <authorList>
            <person name="Condon B.J."/>
            <person name="Leng Y."/>
            <person name="Wu D."/>
            <person name="Bushley K.E."/>
            <person name="Ohm R.A."/>
            <person name="Otillar R."/>
            <person name="Martin J."/>
            <person name="Schackwitz W."/>
            <person name="Grimwood J."/>
            <person name="MohdZainudin N."/>
            <person name="Xue C."/>
            <person name="Wang R."/>
            <person name="Manning V.A."/>
            <person name="Dhillon B."/>
            <person name="Tu Z.J."/>
            <person name="Steffenson B.J."/>
            <person name="Salamov A."/>
            <person name="Sun H."/>
            <person name="Lowry S."/>
            <person name="LaButti K."/>
            <person name="Han J."/>
            <person name="Copeland A."/>
            <person name="Lindquist E."/>
            <person name="Barry K."/>
            <person name="Schmutz J."/>
            <person name="Baker S.E."/>
            <person name="Ciuffetti L.M."/>
            <person name="Grigoriev I.V."/>
            <person name="Zhong S."/>
            <person name="Turgeon B.G."/>
        </authorList>
    </citation>
    <scope>NUCLEOTIDE SEQUENCE [LARGE SCALE GENOMIC DNA]</scope>
    <source>
        <strain evidence="2 3">FI3</strain>
    </source>
</reference>
<evidence type="ECO:0000313" key="2">
    <source>
        <dbReference type="EMBL" id="EUN29446.1"/>
    </source>
</evidence>
<keyword evidence="3" id="KW-1185">Reference proteome</keyword>